<keyword evidence="1" id="KW-0472">Membrane</keyword>
<dbReference type="EMBL" id="UYSG01011698">
    <property type="protein sequence ID" value="VDL63361.1"/>
    <property type="molecule type" value="Genomic_DNA"/>
</dbReference>
<evidence type="ECO:0000313" key="4">
    <source>
        <dbReference type="WBParaSite" id="HDID_0001046201-mRNA-1"/>
    </source>
</evidence>
<protein>
    <submittedName>
        <fullName evidence="4">Aa_trans domain-containing protein</fullName>
    </submittedName>
</protein>
<sequence>MDSETPNPNIEIDKSISSSVVPALDNPQLDGNSTHCGFWGLIVLFSAFVCTGAVDGLIFSFGLNILDMMETPTFTSWSSDGRYIPFFIYLLPGALLTGTHLYAIISDHAQGLIKTGPSNV</sequence>
<keyword evidence="1" id="KW-0812">Transmembrane</keyword>
<dbReference type="AlphaFoldDB" id="A0A0R3SXI6"/>
<dbReference type="WBParaSite" id="HDID_0001046201-mRNA-1">
    <property type="protein sequence ID" value="HDID_0001046201-mRNA-1"/>
    <property type="gene ID" value="HDID_0001046201"/>
</dbReference>
<dbReference type="OrthoDB" id="6282315at2759"/>
<evidence type="ECO:0000313" key="3">
    <source>
        <dbReference type="Proteomes" id="UP000274504"/>
    </source>
</evidence>
<keyword evidence="1" id="KW-1133">Transmembrane helix</keyword>
<reference evidence="2 3" key="2">
    <citation type="submission" date="2018-11" db="EMBL/GenBank/DDBJ databases">
        <authorList>
            <consortium name="Pathogen Informatics"/>
        </authorList>
    </citation>
    <scope>NUCLEOTIDE SEQUENCE [LARGE SCALE GENOMIC DNA]</scope>
</reference>
<evidence type="ECO:0000256" key="1">
    <source>
        <dbReference type="SAM" id="Phobius"/>
    </source>
</evidence>
<name>A0A0R3SXI6_HYMDI</name>
<feature type="transmembrane region" description="Helical" evidence="1">
    <location>
        <begin position="83"/>
        <end position="105"/>
    </location>
</feature>
<gene>
    <name evidence="2" type="ORF">HDID_LOCUS10460</name>
</gene>
<reference evidence="4" key="1">
    <citation type="submission" date="2017-02" db="UniProtKB">
        <authorList>
            <consortium name="WormBaseParasite"/>
        </authorList>
    </citation>
    <scope>IDENTIFICATION</scope>
</reference>
<accession>A0A0R3SXI6</accession>
<proteinExistence type="predicted"/>
<organism evidence="4">
    <name type="scientific">Hymenolepis diminuta</name>
    <name type="common">Rat tapeworm</name>
    <dbReference type="NCBI Taxonomy" id="6216"/>
    <lineage>
        <taxon>Eukaryota</taxon>
        <taxon>Metazoa</taxon>
        <taxon>Spiralia</taxon>
        <taxon>Lophotrochozoa</taxon>
        <taxon>Platyhelminthes</taxon>
        <taxon>Cestoda</taxon>
        <taxon>Eucestoda</taxon>
        <taxon>Cyclophyllidea</taxon>
        <taxon>Hymenolepididae</taxon>
        <taxon>Hymenolepis</taxon>
    </lineage>
</organism>
<evidence type="ECO:0000313" key="2">
    <source>
        <dbReference type="EMBL" id="VDL63361.1"/>
    </source>
</evidence>
<dbReference type="Proteomes" id="UP000274504">
    <property type="component" value="Unassembled WGS sequence"/>
</dbReference>
<feature type="transmembrane region" description="Helical" evidence="1">
    <location>
        <begin position="38"/>
        <end position="63"/>
    </location>
</feature>